<keyword evidence="2" id="KW-1185">Reference proteome</keyword>
<reference evidence="1 2" key="1">
    <citation type="submission" date="2021-05" db="EMBL/GenBank/DDBJ databases">
        <title>Genome Assembly of Synthetic Allotetraploid Brassica napus Reveals Homoeologous Exchanges between Subgenomes.</title>
        <authorList>
            <person name="Davis J.T."/>
        </authorList>
    </citation>
    <scope>NUCLEOTIDE SEQUENCE [LARGE SCALE GENOMIC DNA]</scope>
    <source>
        <strain evidence="2">cv. Da-Ae</strain>
        <tissue evidence="1">Seedling</tissue>
    </source>
</reference>
<dbReference type="Proteomes" id="UP000824890">
    <property type="component" value="Unassembled WGS sequence"/>
</dbReference>
<dbReference type="EMBL" id="JAGKQM010000013">
    <property type="protein sequence ID" value="KAH0888323.1"/>
    <property type="molecule type" value="Genomic_DNA"/>
</dbReference>
<evidence type="ECO:0000313" key="1">
    <source>
        <dbReference type="EMBL" id="KAH0888323.1"/>
    </source>
</evidence>
<sequence length="59" mass="6837">MPLWLASVCAKQEQLLGETDFRFCVLFHTVAFDGEEKARVDQVPFTSYFRKPASKDRLL</sequence>
<comment type="caution">
    <text evidence="1">The sequence shown here is derived from an EMBL/GenBank/DDBJ whole genome shotgun (WGS) entry which is preliminary data.</text>
</comment>
<name>A0ABQ8A7W4_BRANA</name>
<accession>A0ABQ8A7W4</accession>
<proteinExistence type="predicted"/>
<evidence type="ECO:0000313" key="2">
    <source>
        <dbReference type="Proteomes" id="UP000824890"/>
    </source>
</evidence>
<protein>
    <submittedName>
        <fullName evidence="1">Uncharacterized protein</fullName>
    </submittedName>
</protein>
<organism evidence="1 2">
    <name type="scientific">Brassica napus</name>
    <name type="common">Rape</name>
    <dbReference type="NCBI Taxonomy" id="3708"/>
    <lineage>
        <taxon>Eukaryota</taxon>
        <taxon>Viridiplantae</taxon>
        <taxon>Streptophyta</taxon>
        <taxon>Embryophyta</taxon>
        <taxon>Tracheophyta</taxon>
        <taxon>Spermatophyta</taxon>
        <taxon>Magnoliopsida</taxon>
        <taxon>eudicotyledons</taxon>
        <taxon>Gunneridae</taxon>
        <taxon>Pentapetalae</taxon>
        <taxon>rosids</taxon>
        <taxon>malvids</taxon>
        <taxon>Brassicales</taxon>
        <taxon>Brassicaceae</taxon>
        <taxon>Brassiceae</taxon>
        <taxon>Brassica</taxon>
    </lineage>
</organism>
<gene>
    <name evidence="1" type="ORF">HID58_050752</name>
</gene>